<dbReference type="SUPFAM" id="SSF53590">
    <property type="entry name" value="Nucleoside hydrolase"/>
    <property type="match status" value="1"/>
</dbReference>
<gene>
    <name evidence="1" type="ORF">B0T16DRAFT_417193</name>
</gene>
<dbReference type="AlphaFoldDB" id="A0AA39Y429"/>
<accession>A0AA39Y429</accession>
<comment type="caution">
    <text evidence="1">The sequence shown here is derived from an EMBL/GenBank/DDBJ whole genome shotgun (WGS) entry which is preliminary data.</text>
</comment>
<dbReference type="EMBL" id="JAULSV010000005">
    <property type="protein sequence ID" value="KAK0644130.1"/>
    <property type="molecule type" value="Genomic_DNA"/>
</dbReference>
<keyword evidence="2" id="KW-1185">Reference proteome</keyword>
<dbReference type="InterPro" id="IPR036452">
    <property type="entry name" value="Ribo_hydro-like"/>
</dbReference>
<proteinExistence type="predicted"/>
<sequence length="536" mass="60942">MSQSTRSPGAVREMSAFEQDFRRKIPYTREENQQRYEAYEKLIPVLEARKPSDRPRIVVITDVEQDYDDLLAIIFLSEMHHLGAVELAGLITNHGDPLKRAKFLRTVMHLLDMGDIQVAEGTVALWPPEKARDYRPGYYELKNTTFENQSWNKPKFLTGYELLENLAQEVDKGKEPLTVLLISSLHDISEYFRVHEDDPAFLKRHFRKFVSQGGYTVNTDPATGACNIAPVEQMFNNASHIPSARHFTKCLAKYGLPSDAWSKEAAVAATLDGSVFTEAVKYGPIGRHLQWLRERQEFKFYWDPYNAPFRSWLDPSWFLRIRCAMDPKSEKFFKFSKSPPSFREALPEIKVIVYDGCAAMGAVGDDIMRALGIMGDDIKVPEYNKAAHQHRIFGAGVGDLGGISGEQLGSMFEVFLLGALKRTKDAAEGLIPSDSVEHQVEQYRVGLHIFKHQVPFLKEGNTLAEKTKNQKISESEREQANKALKTLKSEFLPGELGNWPKVPAILDIPYELLYQEAKRQGRAEEEREALEGKQRA</sequence>
<evidence type="ECO:0008006" key="3">
    <source>
        <dbReference type="Google" id="ProtNLM"/>
    </source>
</evidence>
<evidence type="ECO:0000313" key="2">
    <source>
        <dbReference type="Proteomes" id="UP001174936"/>
    </source>
</evidence>
<reference evidence="1" key="1">
    <citation type="submission" date="2023-06" db="EMBL/GenBank/DDBJ databases">
        <title>Genome-scale phylogeny and comparative genomics of the fungal order Sordariales.</title>
        <authorList>
            <consortium name="Lawrence Berkeley National Laboratory"/>
            <person name="Hensen N."/>
            <person name="Bonometti L."/>
            <person name="Westerberg I."/>
            <person name="Brannstrom I.O."/>
            <person name="Guillou S."/>
            <person name="Cros-Aarteil S."/>
            <person name="Calhoun S."/>
            <person name="Haridas S."/>
            <person name="Kuo A."/>
            <person name="Mondo S."/>
            <person name="Pangilinan J."/>
            <person name="Riley R."/>
            <person name="Labutti K."/>
            <person name="Andreopoulos B."/>
            <person name="Lipzen A."/>
            <person name="Chen C."/>
            <person name="Yanf M."/>
            <person name="Daum C."/>
            <person name="Ng V."/>
            <person name="Clum A."/>
            <person name="Steindorff A."/>
            <person name="Ohm R."/>
            <person name="Martin F."/>
            <person name="Silar P."/>
            <person name="Natvig D."/>
            <person name="Lalanne C."/>
            <person name="Gautier V."/>
            <person name="Ament-Velasquez S.L."/>
            <person name="Kruys A."/>
            <person name="Hutchinson M.I."/>
            <person name="Powell A.J."/>
            <person name="Barry K."/>
            <person name="Miller A.N."/>
            <person name="Grigoriev I.V."/>
            <person name="Debuchy R."/>
            <person name="Gladieux P."/>
            <person name="Thoren M.H."/>
            <person name="Johannesson H."/>
        </authorList>
    </citation>
    <scope>NUCLEOTIDE SEQUENCE</scope>
    <source>
        <strain evidence="1">SMH2532-1</strain>
    </source>
</reference>
<dbReference type="Proteomes" id="UP001174936">
    <property type="component" value="Unassembled WGS sequence"/>
</dbReference>
<name>A0AA39Y429_9PEZI</name>
<organism evidence="1 2">
    <name type="scientific">Cercophora newfieldiana</name>
    <dbReference type="NCBI Taxonomy" id="92897"/>
    <lineage>
        <taxon>Eukaryota</taxon>
        <taxon>Fungi</taxon>
        <taxon>Dikarya</taxon>
        <taxon>Ascomycota</taxon>
        <taxon>Pezizomycotina</taxon>
        <taxon>Sordariomycetes</taxon>
        <taxon>Sordariomycetidae</taxon>
        <taxon>Sordariales</taxon>
        <taxon>Lasiosphaeriaceae</taxon>
        <taxon>Cercophora</taxon>
    </lineage>
</organism>
<dbReference type="GO" id="GO:0016799">
    <property type="term" value="F:hydrolase activity, hydrolyzing N-glycosyl compounds"/>
    <property type="evidence" value="ECO:0007669"/>
    <property type="project" value="InterPro"/>
</dbReference>
<protein>
    <recommendedName>
        <fullName evidence="3">Inosine/uridine-preferring nucleoside hydrolase domain-containing protein</fullName>
    </recommendedName>
</protein>
<dbReference type="Gene3D" id="3.90.245.10">
    <property type="entry name" value="Ribonucleoside hydrolase-like"/>
    <property type="match status" value="1"/>
</dbReference>
<evidence type="ECO:0000313" key="1">
    <source>
        <dbReference type="EMBL" id="KAK0644130.1"/>
    </source>
</evidence>